<evidence type="ECO:0000313" key="7">
    <source>
        <dbReference type="Proteomes" id="UP000256488"/>
    </source>
</evidence>
<dbReference type="GO" id="GO:0046872">
    <property type="term" value="F:metal ion binding"/>
    <property type="evidence" value="ECO:0007669"/>
    <property type="project" value="UniProtKB-KW"/>
</dbReference>
<dbReference type="PANTHER" id="PTHR10587:SF133">
    <property type="entry name" value="CHITIN DEACETYLASE 1-RELATED"/>
    <property type="match status" value="1"/>
</dbReference>
<keyword evidence="4" id="KW-0472">Membrane</keyword>
<feature type="transmembrane region" description="Helical" evidence="4">
    <location>
        <begin position="36"/>
        <end position="57"/>
    </location>
</feature>
<dbReference type="PANTHER" id="PTHR10587">
    <property type="entry name" value="GLYCOSYL TRANSFERASE-RELATED"/>
    <property type="match status" value="1"/>
</dbReference>
<evidence type="ECO:0000256" key="4">
    <source>
        <dbReference type="SAM" id="Phobius"/>
    </source>
</evidence>
<dbReference type="SUPFAM" id="SSF88713">
    <property type="entry name" value="Glycoside hydrolase/deacetylase"/>
    <property type="match status" value="1"/>
</dbReference>
<dbReference type="GO" id="GO:0005975">
    <property type="term" value="P:carbohydrate metabolic process"/>
    <property type="evidence" value="ECO:0007669"/>
    <property type="project" value="InterPro"/>
</dbReference>
<evidence type="ECO:0000256" key="3">
    <source>
        <dbReference type="SAM" id="MobiDB-lite"/>
    </source>
</evidence>
<evidence type="ECO:0000256" key="2">
    <source>
        <dbReference type="ARBA" id="ARBA00022801"/>
    </source>
</evidence>
<feature type="compositionally biased region" description="Basic and acidic residues" evidence="3">
    <location>
        <begin position="300"/>
        <end position="315"/>
    </location>
</feature>
<name>A0A3E0WMP9_9BACI</name>
<keyword evidence="4" id="KW-1133">Transmembrane helix</keyword>
<sequence>MVQVKFIYNTVDMENWQITIANILQEGAPIMNFTKFTSGIVIIIVFVVIGVVVSSLFKNVAQQNTTKTMTSSKEEHPNYPEIQVITEKANGKLYSVGLRYPQFDHKELNKEVNAFVDTAKKDFFHDVEENKKLFKHQEATLSVSSDTQKFMDDMYSVVLRKKSSVKGEKNEDVQAIFLMDNKNHTYIKQTDILQDTEEMRDALFHLLQQAFLQSGKYKESFSSEALEKWVNEKNNDFSNMYLSEQSAVFSFTDKKIIDKEANISIPLTDMQDILTDAWKAKVSSANLAGEETKSNKKQREKQVKHDTVGKGKAARAGEKRVALTFDDGPHPENTPKVLELLKQYDAKATFFMQGDQVEPNAHIAKRVRDEGHEIGNHTWSHKRLTDLNAKEIKQEVEKANKAVQKVTGETPTLFRPPYARTNDTIEQIAGLPTILWSVDTRDWESRDPVAILSEVQSGTTDGAILLMHDVHAPTVEGLKLVLDYLDGEGYEFVTVSEIRKG</sequence>
<dbReference type="Gene3D" id="3.20.20.370">
    <property type="entry name" value="Glycoside hydrolase/deacetylase"/>
    <property type="match status" value="1"/>
</dbReference>
<feature type="domain" description="NodB homology" evidence="5">
    <location>
        <begin position="319"/>
        <end position="493"/>
    </location>
</feature>
<evidence type="ECO:0000313" key="6">
    <source>
        <dbReference type="EMBL" id="RFA34244.1"/>
    </source>
</evidence>
<dbReference type="InterPro" id="IPR011330">
    <property type="entry name" value="Glyco_hydro/deAcase_b/a-brl"/>
</dbReference>
<evidence type="ECO:0000256" key="1">
    <source>
        <dbReference type="ARBA" id="ARBA00022723"/>
    </source>
</evidence>
<proteinExistence type="predicted"/>
<dbReference type="GO" id="GO:0016020">
    <property type="term" value="C:membrane"/>
    <property type="evidence" value="ECO:0007669"/>
    <property type="project" value="TreeGrafter"/>
</dbReference>
<dbReference type="PROSITE" id="PS51677">
    <property type="entry name" value="NODB"/>
    <property type="match status" value="1"/>
</dbReference>
<protein>
    <recommendedName>
        <fullName evidence="5">NodB homology domain-containing protein</fullName>
    </recommendedName>
</protein>
<accession>A0A3E0WMP9</accession>
<dbReference type="GO" id="GO:0016810">
    <property type="term" value="F:hydrolase activity, acting on carbon-nitrogen (but not peptide) bonds"/>
    <property type="evidence" value="ECO:0007669"/>
    <property type="project" value="InterPro"/>
</dbReference>
<evidence type="ECO:0000259" key="5">
    <source>
        <dbReference type="PROSITE" id="PS51677"/>
    </source>
</evidence>
<dbReference type="InterPro" id="IPR002509">
    <property type="entry name" value="NODB_dom"/>
</dbReference>
<reference evidence="6 7" key="1">
    <citation type="submission" date="2017-05" db="EMBL/GenBank/DDBJ databases">
        <title>Virgibacillus sp. AK90 isolated from a saltern of Kakinada, India.</title>
        <authorList>
            <person name="Gupta V."/>
            <person name="Sidhu C."/>
            <person name="Korpole S."/>
            <person name="Pinnaka A.K."/>
        </authorList>
    </citation>
    <scope>NUCLEOTIDE SEQUENCE [LARGE SCALE GENOMIC DNA]</scope>
    <source>
        <strain evidence="6 7">AK90</strain>
    </source>
</reference>
<dbReference type="InterPro" id="IPR050248">
    <property type="entry name" value="Polysacc_deacetylase_ArnD"/>
</dbReference>
<dbReference type="AlphaFoldDB" id="A0A3E0WMP9"/>
<keyword evidence="2" id="KW-0378">Hydrolase</keyword>
<dbReference type="Pfam" id="PF01522">
    <property type="entry name" value="Polysacc_deac_1"/>
    <property type="match status" value="1"/>
</dbReference>
<dbReference type="CDD" id="cd10954">
    <property type="entry name" value="CE4_CtAXE_like"/>
    <property type="match status" value="1"/>
</dbReference>
<keyword evidence="4" id="KW-0812">Transmembrane</keyword>
<organism evidence="6 7">
    <name type="scientific">Virgibacillus dokdonensis</name>
    <dbReference type="NCBI Taxonomy" id="302167"/>
    <lineage>
        <taxon>Bacteria</taxon>
        <taxon>Bacillati</taxon>
        <taxon>Bacillota</taxon>
        <taxon>Bacilli</taxon>
        <taxon>Bacillales</taxon>
        <taxon>Bacillaceae</taxon>
        <taxon>Virgibacillus</taxon>
    </lineage>
</organism>
<comment type="caution">
    <text evidence="6">The sequence shown here is derived from an EMBL/GenBank/DDBJ whole genome shotgun (WGS) entry which is preliminary data.</text>
</comment>
<keyword evidence="1" id="KW-0479">Metal-binding</keyword>
<gene>
    <name evidence="6" type="ORF">CAI16_12225</name>
</gene>
<dbReference type="EMBL" id="NFZX01000025">
    <property type="protein sequence ID" value="RFA34244.1"/>
    <property type="molecule type" value="Genomic_DNA"/>
</dbReference>
<dbReference type="Proteomes" id="UP000256488">
    <property type="component" value="Unassembled WGS sequence"/>
</dbReference>
<feature type="region of interest" description="Disordered" evidence="3">
    <location>
        <begin position="286"/>
        <end position="315"/>
    </location>
</feature>